<dbReference type="EMBL" id="KV417675">
    <property type="protein sequence ID" value="KZP10664.1"/>
    <property type="molecule type" value="Genomic_DNA"/>
</dbReference>
<dbReference type="AlphaFoldDB" id="A0A165ZJP5"/>
<accession>A0A165ZJP5</accession>
<evidence type="ECO:0000313" key="2">
    <source>
        <dbReference type="EMBL" id="KZP10664.1"/>
    </source>
</evidence>
<evidence type="ECO:0000313" key="3">
    <source>
        <dbReference type="Proteomes" id="UP000076532"/>
    </source>
</evidence>
<organism evidence="2 3">
    <name type="scientific">Athelia psychrophila</name>
    <dbReference type="NCBI Taxonomy" id="1759441"/>
    <lineage>
        <taxon>Eukaryota</taxon>
        <taxon>Fungi</taxon>
        <taxon>Dikarya</taxon>
        <taxon>Basidiomycota</taxon>
        <taxon>Agaricomycotina</taxon>
        <taxon>Agaricomycetes</taxon>
        <taxon>Agaricomycetidae</taxon>
        <taxon>Atheliales</taxon>
        <taxon>Atheliaceae</taxon>
        <taxon>Athelia</taxon>
    </lineage>
</organism>
<keyword evidence="1" id="KW-0732">Signal</keyword>
<dbReference type="Proteomes" id="UP000076532">
    <property type="component" value="Unassembled WGS sequence"/>
</dbReference>
<name>A0A165ZJP5_9AGAM</name>
<proteinExistence type="predicted"/>
<gene>
    <name evidence="2" type="ORF">FIBSPDRAFT_872356</name>
</gene>
<sequence>MPDSCRLKALLFALIRAFEFELAVLGSDVKGSARTVVQRPFVTSEPEKGCSYL</sequence>
<feature type="signal peptide" evidence="1">
    <location>
        <begin position="1"/>
        <end position="17"/>
    </location>
</feature>
<reference evidence="2 3" key="1">
    <citation type="journal article" date="2016" name="Mol. Biol. Evol.">
        <title>Comparative Genomics of Early-Diverging Mushroom-Forming Fungi Provides Insights into the Origins of Lignocellulose Decay Capabilities.</title>
        <authorList>
            <person name="Nagy L.G."/>
            <person name="Riley R."/>
            <person name="Tritt A."/>
            <person name="Adam C."/>
            <person name="Daum C."/>
            <person name="Floudas D."/>
            <person name="Sun H."/>
            <person name="Yadav J.S."/>
            <person name="Pangilinan J."/>
            <person name="Larsson K.H."/>
            <person name="Matsuura K."/>
            <person name="Barry K."/>
            <person name="Labutti K."/>
            <person name="Kuo R."/>
            <person name="Ohm R.A."/>
            <person name="Bhattacharya S.S."/>
            <person name="Shirouzu T."/>
            <person name="Yoshinaga Y."/>
            <person name="Martin F.M."/>
            <person name="Grigoriev I.V."/>
            <person name="Hibbett D.S."/>
        </authorList>
    </citation>
    <scope>NUCLEOTIDE SEQUENCE [LARGE SCALE GENOMIC DNA]</scope>
    <source>
        <strain evidence="2 3">CBS 109695</strain>
    </source>
</reference>
<keyword evidence="3" id="KW-1185">Reference proteome</keyword>
<protein>
    <submittedName>
        <fullName evidence="2">Uncharacterized protein</fullName>
    </submittedName>
</protein>
<evidence type="ECO:0000256" key="1">
    <source>
        <dbReference type="SAM" id="SignalP"/>
    </source>
</evidence>
<dbReference type="OrthoDB" id="1470350at2759"/>
<feature type="chain" id="PRO_5007870061" evidence="1">
    <location>
        <begin position="18"/>
        <end position="53"/>
    </location>
</feature>